<dbReference type="Proteomes" id="UP001218188">
    <property type="component" value="Unassembled WGS sequence"/>
</dbReference>
<protein>
    <submittedName>
        <fullName evidence="2">Kinase-like domain-containing protein</fullName>
    </submittedName>
</protein>
<dbReference type="PANTHER" id="PTHR44329">
    <property type="entry name" value="SERINE/THREONINE-PROTEIN KINASE TNNI3K-RELATED"/>
    <property type="match status" value="1"/>
</dbReference>
<dbReference type="SUPFAM" id="SSF56112">
    <property type="entry name" value="Protein kinase-like (PK-like)"/>
    <property type="match status" value="1"/>
</dbReference>
<dbReference type="InterPro" id="IPR011009">
    <property type="entry name" value="Kinase-like_dom_sf"/>
</dbReference>
<dbReference type="Gene3D" id="1.10.510.10">
    <property type="entry name" value="Transferase(Phosphotransferase) domain 1"/>
    <property type="match status" value="1"/>
</dbReference>
<feature type="domain" description="Protein kinase" evidence="1">
    <location>
        <begin position="1"/>
        <end position="244"/>
    </location>
</feature>
<dbReference type="SMART" id="SM00220">
    <property type="entry name" value="S_TKc"/>
    <property type="match status" value="1"/>
</dbReference>
<accession>A0AAD6SM51</accession>
<gene>
    <name evidence="2" type="ORF">C8F04DRAFT_746281</name>
</gene>
<dbReference type="GO" id="GO:0005524">
    <property type="term" value="F:ATP binding"/>
    <property type="evidence" value="ECO:0007669"/>
    <property type="project" value="InterPro"/>
</dbReference>
<evidence type="ECO:0000313" key="3">
    <source>
        <dbReference type="Proteomes" id="UP001218188"/>
    </source>
</evidence>
<keyword evidence="2" id="KW-0808">Transferase</keyword>
<name>A0AAD6SM51_9AGAR</name>
<dbReference type="InterPro" id="IPR008271">
    <property type="entry name" value="Ser/Thr_kinase_AS"/>
</dbReference>
<dbReference type="EMBL" id="JARJCM010000099">
    <property type="protein sequence ID" value="KAJ7029672.1"/>
    <property type="molecule type" value="Genomic_DNA"/>
</dbReference>
<keyword evidence="2" id="KW-0418">Kinase</keyword>
<comment type="caution">
    <text evidence="2">The sequence shown here is derived from an EMBL/GenBank/DDBJ whole genome shotgun (WGS) entry which is preliminary data.</text>
</comment>
<dbReference type="GO" id="GO:0004674">
    <property type="term" value="F:protein serine/threonine kinase activity"/>
    <property type="evidence" value="ECO:0007669"/>
    <property type="project" value="TreeGrafter"/>
</dbReference>
<dbReference type="PROSITE" id="PS50011">
    <property type="entry name" value="PROTEIN_KINASE_DOM"/>
    <property type="match status" value="1"/>
</dbReference>
<dbReference type="PROSITE" id="PS00108">
    <property type="entry name" value="PROTEIN_KINASE_ST"/>
    <property type="match status" value="1"/>
</dbReference>
<dbReference type="AlphaFoldDB" id="A0AAD6SM51"/>
<reference evidence="2" key="1">
    <citation type="submission" date="2023-03" db="EMBL/GenBank/DDBJ databases">
        <title>Massive genome expansion in bonnet fungi (Mycena s.s.) driven by repeated elements and novel gene families across ecological guilds.</title>
        <authorList>
            <consortium name="Lawrence Berkeley National Laboratory"/>
            <person name="Harder C.B."/>
            <person name="Miyauchi S."/>
            <person name="Viragh M."/>
            <person name="Kuo A."/>
            <person name="Thoen E."/>
            <person name="Andreopoulos B."/>
            <person name="Lu D."/>
            <person name="Skrede I."/>
            <person name="Drula E."/>
            <person name="Henrissat B."/>
            <person name="Morin E."/>
            <person name="Kohler A."/>
            <person name="Barry K."/>
            <person name="LaButti K."/>
            <person name="Morin E."/>
            <person name="Salamov A."/>
            <person name="Lipzen A."/>
            <person name="Mereny Z."/>
            <person name="Hegedus B."/>
            <person name="Baldrian P."/>
            <person name="Stursova M."/>
            <person name="Weitz H."/>
            <person name="Taylor A."/>
            <person name="Grigoriev I.V."/>
            <person name="Nagy L.G."/>
            <person name="Martin F."/>
            <person name="Kauserud H."/>
        </authorList>
    </citation>
    <scope>NUCLEOTIDE SEQUENCE</scope>
    <source>
        <strain evidence="2">CBHHK200</strain>
    </source>
</reference>
<sequence length="266" mass="30271">MIKRNPDDLSKLRQRLTREVNVWCKLKHPNILPFLGVYDIGHDLPVLISPYYKSGHIKGYLKRHPHQYVHRHKLVRDVAFGLKYLHHCGVVHGDLKPENILIDQHGVACICDFGISRISNIKGFTTSNRAGTRVYMAPELFEDQLGPSERPGPRTTFESDAWAFGLVSLGILTQFPLLTPVAALSPFLLIPRGDLENLLRPSQGQYGSVPLEMWRVLERCWISDPGLRPTVTTLLEEMDGEAVVYPRGTAREPRELSRTYDRSTRL</sequence>
<keyword evidence="3" id="KW-1185">Reference proteome</keyword>
<dbReference type="InterPro" id="IPR051681">
    <property type="entry name" value="Ser/Thr_Kinases-Pseudokinases"/>
</dbReference>
<evidence type="ECO:0000313" key="2">
    <source>
        <dbReference type="EMBL" id="KAJ7029672.1"/>
    </source>
</evidence>
<dbReference type="PIRSF" id="PIRSF000654">
    <property type="entry name" value="Integrin-linked_kinase"/>
    <property type="match status" value="1"/>
</dbReference>
<evidence type="ECO:0000259" key="1">
    <source>
        <dbReference type="PROSITE" id="PS50011"/>
    </source>
</evidence>
<dbReference type="Pfam" id="PF00069">
    <property type="entry name" value="Pkinase"/>
    <property type="match status" value="1"/>
</dbReference>
<proteinExistence type="predicted"/>
<organism evidence="2 3">
    <name type="scientific">Mycena alexandri</name>
    <dbReference type="NCBI Taxonomy" id="1745969"/>
    <lineage>
        <taxon>Eukaryota</taxon>
        <taxon>Fungi</taxon>
        <taxon>Dikarya</taxon>
        <taxon>Basidiomycota</taxon>
        <taxon>Agaricomycotina</taxon>
        <taxon>Agaricomycetes</taxon>
        <taxon>Agaricomycetidae</taxon>
        <taxon>Agaricales</taxon>
        <taxon>Marasmiineae</taxon>
        <taxon>Mycenaceae</taxon>
        <taxon>Mycena</taxon>
    </lineage>
</organism>
<dbReference type="InterPro" id="IPR000719">
    <property type="entry name" value="Prot_kinase_dom"/>
</dbReference>